<keyword evidence="3" id="KW-0812">Transmembrane</keyword>
<reference evidence="4" key="1">
    <citation type="submission" date="2022-08" db="UniProtKB">
        <authorList>
            <consortium name="EnsemblMetazoa"/>
        </authorList>
    </citation>
    <scope>IDENTIFICATION</scope>
    <source>
        <strain evidence="4">Israel</strain>
    </source>
</reference>
<feature type="transmembrane region" description="Helical" evidence="3">
    <location>
        <begin position="1235"/>
        <end position="1263"/>
    </location>
</feature>
<dbReference type="InterPro" id="IPR000742">
    <property type="entry name" value="EGF"/>
</dbReference>
<dbReference type="Pfam" id="PF25057">
    <property type="entry name" value="CUT_N"/>
    <property type="match status" value="1"/>
</dbReference>
<evidence type="ECO:0000256" key="3">
    <source>
        <dbReference type="SAM" id="Phobius"/>
    </source>
</evidence>
<dbReference type="PANTHER" id="PTHR22963">
    <property type="entry name" value="ENDOGLIN-RELATED"/>
    <property type="match status" value="1"/>
</dbReference>
<dbReference type="EMBL" id="AJVK01002276">
    <property type="status" value="NOT_ANNOTATED_CDS"/>
    <property type="molecule type" value="Genomic_DNA"/>
</dbReference>
<sequence length="1300" mass="142134">MDADCPSKLACFSGVCKNPCYETKPCAAHAICNVVDTLPLRTMVCQCEPGYVGDAEVECKLDCADHEACDRLNRVCRPVCEAETCAKDAICTGRNHQPVCECFPGTTGNPFVECYRPRQPVEPECRTDGDCPSKLACFEGRCENPCRKSNVCTSQDQICSVVDTLPYRTMLCKCPGDTVTNANGKCIPIKLEQPVGCTSNADCADPEICTRGTCIVACHVEQCGINAHDPCAINAECYGHNHRAACRCNPGLEGNPFERCVRVECHSDFECPDNRACIDNHCINPCATDAHPPCAQNALCYPRNHRATCHCPEELPLGNPFSYCERKVIPPSQPECIRDTDCPSKLACIDNRCQDPCGVLKPCASSAKCSVLNSVPVRTMICECPELWVPDTNGECRQLIIQTPPGCSSDSECPDNEACINRQCRNPCNCGTHATCLVQNHRAVCSCEDGYHGNPNVACRTVGCRTDSECDSGKACINQNCVSPCLVRDPCGTNAECYVYENKAQCRCLSGFRGNPWERCHVVGCRSNSDCPTDKNCENAQCVNPCVYGNICSPRAECRPQNHMAVCRCPPGFLGNPYVDCRPEPVPECVVDTDCSPRLACIDHHCQDPCLILEPCHRPSICEVVPSSPVRTMICICPEGYVSSGSGTCKPTEPVLKVGGCIADSDCASEKACVNGICRNPCNCGPNAECRIKDHKPVCSCEQGYEACIGSECINPCNATRPCGVNAECKVFDTIPVRTMVCVCLPDYQGNAAVQCDKRSLCNIEKGFVRDIDGKCVCPPGSALNIYNECMQCRPEAGYKIDETGHCVCALERGMVIDERGRCICPIEHGYRLTDRGECIRTDRPECESNDECPDHRYCNLETKTCEDPCVDKRCGINALCNATNHQAICQCIAGYTGEPEIQCNHTNFRTDFPQPEMVVSCLADGVQVKIHIAEPGFNGVLYVKGHSKDEECRRVVNLDSDSAERTELFKVHFGSCGLIHVNGIASFVLVIQKHPKLVTYKAQAYHIKCVYQTGEQNVTIGFNVSMLTTAGTIANTGPPPICSMKIVSYNGQEITSAEIGDNLMLQVDVQPATIYGGFARGCVAKTMEENVENEYIVTDDDGCATDPSIFGEWEYNSETNSLLASFNAFKFPSSDNIRFQCNIRVCFGRCQPVNCRGYDAFGKRRRRRQIEDTNVNRTNTALAGSNFGLEGQLREEIVIQSNAILTFERKEERLGDSSNISPAAQRVEDICVSMVGLIIALVITALLALVAVAVAVSCWLMAYRRQPKTTGPLPHPPEFPNPLFANPETVPEPAPDYLS</sequence>
<evidence type="ECO:0000256" key="1">
    <source>
        <dbReference type="PROSITE-ProRule" id="PRU00076"/>
    </source>
</evidence>
<evidence type="ECO:0000313" key="4">
    <source>
        <dbReference type="EnsemblMetazoa" id="PPAI000763-PA"/>
    </source>
</evidence>
<keyword evidence="3" id="KW-0472">Membrane</keyword>
<keyword evidence="5" id="KW-1185">Reference proteome</keyword>
<dbReference type="PANTHER" id="PTHR22963:SF38">
    <property type="entry name" value="LP13770P"/>
    <property type="match status" value="1"/>
</dbReference>
<evidence type="ECO:0000256" key="2">
    <source>
        <dbReference type="SAM" id="MobiDB-lite"/>
    </source>
</evidence>
<dbReference type="InterPro" id="IPR056953">
    <property type="entry name" value="CUT_N"/>
</dbReference>
<dbReference type="SMART" id="SM00181">
    <property type="entry name" value="EGF"/>
    <property type="match status" value="13"/>
</dbReference>
<dbReference type="VEuPathDB" id="VectorBase:PPAPM1_007916"/>
<accession>A0A1B0D091</accession>
<comment type="caution">
    <text evidence="1">Lacks conserved residue(s) required for the propagation of feature annotation.</text>
</comment>
<dbReference type="Pfam" id="PF21164">
    <property type="entry name" value="Dumpy_DPY"/>
    <property type="match status" value="2"/>
</dbReference>
<dbReference type="EMBL" id="AJVK01002275">
    <property type="status" value="NOT_ANNOTATED_CDS"/>
    <property type="molecule type" value="Genomic_DNA"/>
</dbReference>
<dbReference type="InterPro" id="IPR048407">
    <property type="entry name" value="Dumpy_DPY"/>
</dbReference>
<evidence type="ECO:0000313" key="5">
    <source>
        <dbReference type="Proteomes" id="UP000092462"/>
    </source>
</evidence>
<dbReference type="PROSITE" id="PS50026">
    <property type="entry name" value="EGF_3"/>
    <property type="match status" value="3"/>
</dbReference>
<keyword evidence="1" id="KW-0245">EGF-like domain</keyword>
<feature type="compositionally biased region" description="Pro residues" evidence="2">
    <location>
        <begin position="1291"/>
        <end position="1300"/>
    </location>
</feature>
<dbReference type="EnsemblMetazoa" id="PPAI000763-RA">
    <property type="protein sequence ID" value="PPAI000763-PA"/>
    <property type="gene ID" value="PPAI000763"/>
</dbReference>
<dbReference type="SMART" id="SM00241">
    <property type="entry name" value="ZP"/>
    <property type="match status" value="1"/>
</dbReference>
<dbReference type="Proteomes" id="UP000092462">
    <property type="component" value="Unassembled WGS sequence"/>
</dbReference>
<dbReference type="PROSITE" id="PS51034">
    <property type="entry name" value="ZP_2"/>
    <property type="match status" value="1"/>
</dbReference>
<evidence type="ECO:0008006" key="6">
    <source>
        <dbReference type="Google" id="ProtNLM"/>
    </source>
</evidence>
<dbReference type="PROSITE" id="PS01186">
    <property type="entry name" value="EGF_2"/>
    <property type="match status" value="4"/>
</dbReference>
<protein>
    <recommendedName>
        <fullName evidence="6">Dumpy</fullName>
    </recommendedName>
</protein>
<dbReference type="SUPFAM" id="SSF90148">
    <property type="entry name" value="DPY module"/>
    <property type="match status" value="1"/>
</dbReference>
<dbReference type="InterPro" id="IPR001507">
    <property type="entry name" value="ZP_dom"/>
</dbReference>
<feature type="region of interest" description="Disordered" evidence="2">
    <location>
        <begin position="1271"/>
        <end position="1300"/>
    </location>
</feature>
<proteinExistence type="predicted"/>
<organism evidence="4 5">
    <name type="scientific">Phlebotomus papatasi</name>
    <name type="common">Sandfly</name>
    <dbReference type="NCBI Taxonomy" id="29031"/>
    <lineage>
        <taxon>Eukaryota</taxon>
        <taxon>Metazoa</taxon>
        <taxon>Ecdysozoa</taxon>
        <taxon>Arthropoda</taxon>
        <taxon>Hexapoda</taxon>
        <taxon>Insecta</taxon>
        <taxon>Pterygota</taxon>
        <taxon>Neoptera</taxon>
        <taxon>Endopterygota</taxon>
        <taxon>Diptera</taxon>
        <taxon>Nematocera</taxon>
        <taxon>Psychodoidea</taxon>
        <taxon>Psychodidae</taxon>
        <taxon>Phlebotomus</taxon>
        <taxon>Phlebotomus</taxon>
    </lineage>
</organism>
<dbReference type="VEuPathDB" id="VectorBase:PPAI000763"/>
<keyword evidence="3" id="KW-1133">Transmembrane helix</keyword>
<name>A0A1B0D091_PHLPP</name>